<evidence type="ECO:0000313" key="7">
    <source>
        <dbReference type="EMBL" id="AJA36299.1"/>
    </source>
</evidence>
<protein>
    <submittedName>
        <fullName evidence="8">Protein U94/rep</fullName>
    </submittedName>
    <submittedName>
        <fullName evidence="7">U94 protein</fullName>
    </submittedName>
</protein>
<dbReference type="PROSITE" id="PS52022">
    <property type="entry name" value="PV_NS1_NUC"/>
    <property type="match status" value="1"/>
</dbReference>
<dbReference type="EMBL" id="KP257584">
    <property type="protein sequence ID" value="AJA36299.1"/>
    <property type="molecule type" value="Genomic_DNA"/>
</dbReference>
<comment type="caution">
    <text evidence="5">Lacks conserved residue(s) required for the propagation of feature annotation.</text>
</comment>
<reference evidence="7 9" key="1">
    <citation type="journal article" date="1993" name="J. Virol.">
        <title>Identification of a lytic-phase origin of DNA replication in human herpesvirus 6B strain Z29.</title>
        <authorList>
            <person name="Dewhurst S."/>
            <person name="Dollard S.C."/>
            <person name="Pellett P.E."/>
            <person name="Dambaugh T.R."/>
        </authorList>
    </citation>
    <scope>NUCLEOTIDE SEQUENCE [LARGE SCALE GENOMIC DNA]</scope>
    <source>
        <strain evidence="7">AJ</strain>
    </source>
</reference>
<dbReference type="GO" id="GO:0000166">
    <property type="term" value="F:nucleotide binding"/>
    <property type="evidence" value="ECO:0007669"/>
    <property type="project" value="UniProtKB-KW"/>
</dbReference>
<dbReference type="Proteomes" id="UP000142548">
    <property type="component" value="Genome"/>
</dbReference>
<dbReference type="EMBL" id="KY316056">
    <property type="protein sequence ID" value="APO39223.1"/>
    <property type="molecule type" value="Genomic_DNA"/>
</dbReference>
<comment type="subcellular location">
    <subcellularLocation>
        <location evidence="5">Host nucleus</location>
    </subcellularLocation>
</comment>
<dbReference type="Gene3D" id="3.40.50.300">
    <property type="entry name" value="P-loop containing nucleotide triphosphate hydrolases"/>
    <property type="match status" value="1"/>
</dbReference>
<keyword evidence="3 5" id="KW-0547">Nucleotide-binding</keyword>
<keyword evidence="4 5" id="KW-0238">DNA-binding</keyword>
<dbReference type="InterPro" id="IPR049901">
    <property type="entry name" value="PV_NS1-NUC"/>
</dbReference>
<evidence type="ECO:0000256" key="1">
    <source>
        <dbReference type="ARBA" id="ARBA00022562"/>
    </source>
</evidence>
<dbReference type="SUPFAM" id="SSF55464">
    <property type="entry name" value="Origin of replication-binding domain, RBD-like"/>
    <property type="match status" value="1"/>
</dbReference>
<evidence type="ECO:0000259" key="6">
    <source>
        <dbReference type="PROSITE" id="PS52022"/>
    </source>
</evidence>
<accession>A0A0A7RSS7</accession>
<dbReference type="Pfam" id="PF01057">
    <property type="entry name" value="Parvo_NS1"/>
    <property type="match status" value="1"/>
</dbReference>
<dbReference type="SUPFAM" id="SSF52540">
    <property type="entry name" value="P-loop containing nucleoside triphosphate hydrolases"/>
    <property type="match status" value="1"/>
</dbReference>
<gene>
    <name evidence="7" type="primary">U94</name>
</gene>
<keyword evidence="2 5" id="KW-0235">DNA replication</keyword>
<dbReference type="Gene3D" id="3.40.1310.20">
    <property type="match status" value="1"/>
</dbReference>
<reference evidence="8" key="4">
    <citation type="submission" date="2016-12" db="EMBL/GenBank/DDBJ databases">
        <title>Most inherited chromosomally-integrated HHV-6 genomes are fully functional and capable of reactivation from human telomeres, despite evidence of ancient ancestry.</title>
        <authorList>
            <person name="Zhang E."/>
            <person name="Bell A.J."/>
            <person name="Wilkie G.S."/>
            <person name="Suarez N.M."/>
            <person name="Veal C."/>
            <person name="Batini C."/>
            <person name="Neumann R."/>
            <person name="Armendariz Castillo I.I."/>
            <person name="Porteous D.J."/>
            <person name="Smith B.H."/>
            <person name="Hocking L."/>
            <person name="Padmanabhan S."/>
            <person name="Jarrett R.F."/>
            <person name="Davison A.J."/>
            <person name="Royle N.J."/>
        </authorList>
    </citation>
    <scope>NUCLEOTIDE SEQUENCE</scope>
    <source>
        <strain evidence="8">GLA_4298</strain>
    </source>
</reference>
<dbReference type="Pfam" id="PF08724">
    <property type="entry name" value="Rep_N"/>
    <property type="match status" value="1"/>
</dbReference>
<name>A0A0A7RSS7_9BETA</name>
<dbReference type="GO" id="GO:0019079">
    <property type="term" value="P:viral genome replication"/>
    <property type="evidence" value="ECO:0007669"/>
    <property type="project" value="InterPro"/>
</dbReference>
<evidence type="ECO:0000313" key="9">
    <source>
        <dbReference type="Proteomes" id="UP000142548"/>
    </source>
</evidence>
<feature type="domain" description="PV NS1-Nuc" evidence="6">
    <location>
        <begin position="1"/>
        <end position="210"/>
    </location>
</feature>
<dbReference type="InterPro" id="IPR027417">
    <property type="entry name" value="P-loop_NTPase"/>
</dbReference>
<dbReference type="InterPro" id="IPR014835">
    <property type="entry name" value="NS1-Nuc"/>
</dbReference>
<keyword evidence="1 5" id="KW-1048">Host nucleus</keyword>
<proteinExistence type="predicted"/>
<evidence type="ECO:0000256" key="3">
    <source>
        <dbReference type="ARBA" id="ARBA00022741"/>
    </source>
</evidence>
<dbReference type="GO" id="GO:0003677">
    <property type="term" value="F:DNA binding"/>
    <property type="evidence" value="ECO:0007669"/>
    <property type="project" value="UniProtKB-UniRule"/>
</dbReference>
<sequence length="490" mass="55889">MFSIINPSDDFWTKDKYIMLTIKGPMEWEAEIPGISTDFFCKFSNVSVPHFRDMHSPGAPDIKWITACTKMIDVILNYWNNKTAVPTPAKWYAQAENKAGRPSLILLIALDGIPSATIGKHTTEIRGVLIKDFFDGNAPKIDDWCTYAKTKKNGGGTQVFSLSYIPFALLQIIRPQFQWAWTNINELGDVCDEIHRKHIISHFNKKPNVKLMLFPKDGINGISLKSKFLGTIEWLSDLGIVTEDAWIRRDIRSYMQLLTLTHGDVLIHRALSIAKKRIRATRKAIDFIAHIDTDFQIYENPVYQLFCLQSFDPILAGTILYQWLSHRGGKKNTVSFIGPPGCGKSMLTGAILENIPLHGILHGSLNTKNLRAYGQVLVLWWKDININFENFNIIKSLLGGQKIIFPINENDHVQIGPCPIIATSCVDIRSMVHSNIHKINLSQRVYNFTFDKVIPRNFPVIQKDDINQFLFWARNRSINCFIDYTVPKIL</sequence>
<evidence type="ECO:0000313" key="8">
    <source>
        <dbReference type="EMBL" id="APO39223.1"/>
    </source>
</evidence>
<evidence type="ECO:0000256" key="4">
    <source>
        <dbReference type="ARBA" id="ARBA00023125"/>
    </source>
</evidence>
<organism evidence="7 9">
    <name type="scientific">Human betaherpesvirus 6A</name>
    <dbReference type="NCBI Taxonomy" id="32603"/>
    <lineage>
        <taxon>Viruses</taxon>
        <taxon>Duplodnaviria</taxon>
        <taxon>Heunggongvirae</taxon>
        <taxon>Peploviricota</taxon>
        <taxon>Herviviricetes</taxon>
        <taxon>Herpesvirales</taxon>
        <taxon>Orthoherpesviridae</taxon>
        <taxon>Betaherpesvirinae</taxon>
        <taxon>Roseolovirus</taxon>
        <taxon>Roseolovirus humanbeta6a</taxon>
    </lineage>
</organism>
<evidence type="ECO:0000256" key="5">
    <source>
        <dbReference type="PROSITE-ProRule" id="PRU01366"/>
    </source>
</evidence>
<dbReference type="InterPro" id="IPR001257">
    <property type="entry name" value="Parvovirus_NS1_helicase"/>
</dbReference>
<dbReference type="GO" id="GO:0006260">
    <property type="term" value="P:DNA replication"/>
    <property type="evidence" value="ECO:0007669"/>
    <property type="project" value="UniProtKB-UniRule"/>
</dbReference>
<reference evidence="7 9" key="3">
    <citation type="journal article" date="2015" name="Genome Announc.">
        <title>Complete Genome Sequence of the Human Herpesvirus 6A Strain AJ from Africa Resembles Strain GS from North America.</title>
        <authorList>
            <person name="Tweedy J."/>
            <person name="Spyrou M.A."/>
            <person name="Donaldson C.D."/>
            <person name="Depledge D."/>
            <person name="Breuer J."/>
            <person name="Gompels U.A."/>
        </authorList>
    </citation>
    <scope>NUCLEOTIDE SEQUENCE [LARGE SCALE GENOMIC DNA]</scope>
    <source>
        <strain evidence="7">AJ</strain>
    </source>
</reference>
<dbReference type="Gene3D" id="1.10.10.950">
    <property type="match status" value="1"/>
</dbReference>
<evidence type="ECO:0000256" key="2">
    <source>
        <dbReference type="ARBA" id="ARBA00022705"/>
    </source>
</evidence>
<dbReference type="GO" id="GO:0042025">
    <property type="term" value="C:host cell nucleus"/>
    <property type="evidence" value="ECO:0007669"/>
    <property type="project" value="UniProtKB-SubCell"/>
</dbReference>
<reference evidence="7 9" key="2">
    <citation type="journal article" date="2002" name="J. Virol. Methods">
        <title>Characterisation of a human herpesvirus 6 variant A 'amplicon' and replication modulation by U94-Rep 'latency gene'.</title>
        <authorList>
            <person name="Turner S."/>
            <person name="DiLuca D."/>
            <person name="Gompels U."/>
        </authorList>
    </citation>
    <scope>NUCLEOTIDE SEQUENCE [LARGE SCALE GENOMIC DNA]</scope>
    <source>
        <strain evidence="7">AJ</strain>
    </source>
</reference>